<accession>A0A8J3Q3F9</accession>
<dbReference type="EMBL" id="BONY01000004">
    <property type="protein sequence ID" value="GIH02777.1"/>
    <property type="molecule type" value="Genomic_DNA"/>
</dbReference>
<organism evidence="1 2">
    <name type="scientific">Rhizocola hellebori</name>
    <dbReference type="NCBI Taxonomy" id="1392758"/>
    <lineage>
        <taxon>Bacteria</taxon>
        <taxon>Bacillati</taxon>
        <taxon>Actinomycetota</taxon>
        <taxon>Actinomycetes</taxon>
        <taxon>Micromonosporales</taxon>
        <taxon>Micromonosporaceae</taxon>
        <taxon>Rhizocola</taxon>
    </lineage>
</organism>
<sequence length="539" mass="59590">MWLIVCRVDTGKAVWVTHVPRLGNSARVLLQILIALEEKDRESSVVDRAWRRVWTELGVPQPPSLTDACQELADAELVRAPGFQLAPAAVQVRPDRTVHLSVWADQATHWQEVLRQACDRPSPQTPQLLRRAVLTAMPYLLRLGAWRVAAWMAGELMARDESQETAADLLPWLQKAAEGAEGTADDLEVQCTLAMAEEQLVAELGVRRLRDVVRQADARGDREVATSARSRLALYLQNFGDLAEARNVIEHALRDAQSSENPLVSLHLHGRQLQIMHRMGQHVAVIAHAQRLLPQLSGLEDEDGWWDAYEMIVSIASSSAAASSHWTLALHFNGLEVAAKEQRHAPSVALAQARFNAYGPLLHLERLDEVDALLHECHSVFSADGDAAMLGRILAAQAQVAFKRDDAERAADLTRQALSHAYMAQNPFDAVLNHVNQMLYLRRLGMRDEAVGHGLAAAMLAEQTGREFYRDTAILCLAEDPVTVQALARRGQLLSATVAGLVQTSEWIRFVELVERFPIPPGGLDNRLAELCRIALASG</sequence>
<evidence type="ECO:0000313" key="1">
    <source>
        <dbReference type="EMBL" id="GIH02777.1"/>
    </source>
</evidence>
<dbReference type="RefSeq" id="WP_203906718.1">
    <property type="nucleotide sequence ID" value="NZ_BONY01000004.1"/>
</dbReference>
<keyword evidence="2" id="KW-1185">Reference proteome</keyword>
<evidence type="ECO:0000313" key="2">
    <source>
        <dbReference type="Proteomes" id="UP000612899"/>
    </source>
</evidence>
<name>A0A8J3Q3F9_9ACTN</name>
<dbReference type="AlphaFoldDB" id="A0A8J3Q3F9"/>
<protein>
    <submittedName>
        <fullName evidence="1">Uncharacterized protein</fullName>
    </submittedName>
</protein>
<gene>
    <name evidence="1" type="ORF">Rhe02_08440</name>
</gene>
<comment type="caution">
    <text evidence="1">The sequence shown here is derived from an EMBL/GenBank/DDBJ whole genome shotgun (WGS) entry which is preliminary data.</text>
</comment>
<reference evidence="1" key="1">
    <citation type="submission" date="2021-01" db="EMBL/GenBank/DDBJ databases">
        <title>Whole genome shotgun sequence of Rhizocola hellebori NBRC 109834.</title>
        <authorList>
            <person name="Komaki H."/>
            <person name="Tamura T."/>
        </authorList>
    </citation>
    <scope>NUCLEOTIDE SEQUENCE</scope>
    <source>
        <strain evidence="1">NBRC 109834</strain>
    </source>
</reference>
<proteinExistence type="predicted"/>
<dbReference type="Proteomes" id="UP000612899">
    <property type="component" value="Unassembled WGS sequence"/>
</dbReference>